<protein>
    <submittedName>
        <fullName evidence="2">Uncharacterized protein</fullName>
    </submittedName>
</protein>
<accession>A0A1I7X7Y4</accession>
<evidence type="ECO:0000313" key="1">
    <source>
        <dbReference type="Proteomes" id="UP000095283"/>
    </source>
</evidence>
<sequence length="65" mass="7928">MNGDWAERSHWMAVYEMKGTFDNTKLWARKIVLVPQYQSSFIISIKIYQNEANYRLREHRKHPMI</sequence>
<dbReference type="WBParaSite" id="Hba_13593">
    <property type="protein sequence ID" value="Hba_13593"/>
    <property type="gene ID" value="Hba_13593"/>
</dbReference>
<evidence type="ECO:0000313" key="2">
    <source>
        <dbReference type="WBParaSite" id="Hba_13593"/>
    </source>
</evidence>
<organism evidence="1 2">
    <name type="scientific">Heterorhabditis bacteriophora</name>
    <name type="common">Entomopathogenic nematode worm</name>
    <dbReference type="NCBI Taxonomy" id="37862"/>
    <lineage>
        <taxon>Eukaryota</taxon>
        <taxon>Metazoa</taxon>
        <taxon>Ecdysozoa</taxon>
        <taxon>Nematoda</taxon>
        <taxon>Chromadorea</taxon>
        <taxon>Rhabditida</taxon>
        <taxon>Rhabditina</taxon>
        <taxon>Rhabditomorpha</taxon>
        <taxon>Strongyloidea</taxon>
        <taxon>Heterorhabditidae</taxon>
        <taxon>Heterorhabditis</taxon>
    </lineage>
</organism>
<keyword evidence="1" id="KW-1185">Reference proteome</keyword>
<reference evidence="2" key="1">
    <citation type="submission" date="2016-11" db="UniProtKB">
        <authorList>
            <consortium name="WormBaseParasite"/>
        </authorList>
    </citation>
    <scope>IDENTIFICATION</scope>
</reference>
<dbReference type="Proteomes" id="UP000095283">
    <property type="component" value="Unplaced"/>
</dbReference>
<proteinExistence type="predicted"/>
<dbReference type="AlphaFoldDB" id="A0A1I7X7Y4"/>
<name>A0A1I7X7Y4_HETBA</name>